<accession>A0A914P7B3</accession>
<sequence>MTVFEWDSHELILYQSLFMAPMGLCSLIFSFCYIRFNFDKKIPVRIALLLGLSLFMFFFIATFPWPFISSTIPYAHPKNETAYFKRKLFRAEVGLVSGEFTGQMRKFLKK</sequence>
<dbReference type="WBParaSite" id="PDA_v2.g13304.t1">
    <property type="protein sequence ID" value="PDA_v2.g13304.t1"/>
    <property type="gene ID" value="PDA_v2.g13304"/>
</dbReference>
<keyword evidence="2" id="KW-1185">Reference proteome</keyword>
<keyword evidence="1" id="KW-1133">Transmembrane helix</keyword>
<keyword evidence="1" id="KW-0472">Membrane</keyword>
<feature type="transmembrane region" description="Helical" evidence="1">
    <location>
        <begin position="46"/>
        <end position="68"/>
    </location>
</feature>
<proteinExistence type="predicted"/>
<protein>
    <submittedName>
        <fullName evidence="3">Uncharacterized protein</fullName>
    </submittedName>
</protein>
<evidence type="ECO:0000313" key="2">
    <source>
        <dbReference type="Proteomes" id="UP000887578"/>
    </source>
</evidence>
<reference evidence="3" key="1">
    <citation type="submission" date="2022-11" db="UniProtKB">
        <authorList>
            <consortium name="WormBaseParasite"/>
        </authorList>
    </citation>
    <scope>IDENTIFICATION</scope>
</reference>
<evidence type="ECO:0000313" key="3">
    <source>
        <dbReference type="WBParaSite" id="PDA_v2.g13304.t1"/>
    </source>
</evidence>
<organism evidence="2 3">
    <name type="scientific">Panagrolaimus davidi</name>
    <dbReference type="NCBI Taxonomy" id="227884"/>
    <lineage>
        <taxon>Eukaryota</taxon>
        <taxon>Metazoa</taxon>
        <taxon>Ecdysozoa</taxon>
        <taxon>Nematoda</taxon>
        <taxon>Chromadorea</taxon>
        <taxon>Rhabditida</taxon>
        <taxon>Tylenchina</taxon>
        <taxon>Panagrolaimomorpha</taxon>
        <taxon>Panagrolaimoidea</taxon>
        <taxon>Panagrolaimidae</taxon>
        <taxon>Panagrolaimus</taxon>
    </lineage>
</organism>
<name>A0A914P7B3_9BILA</name>
<dbReference type="AlphaFoldDB" id="A0A914P7B3"/>
<feature type="transmembrane region" description="Helical" evidence="1">
    <location>
        <begin position="12"/>
        <end position="34"/>
    </location>
</feature>
<dbReference type="Proteomes" id="UP000887578">
    <property type="component" value="Unplaced"/>
</dbReference>
<evidence type="ECO:0000256" key="1">
    <source>
        <dbReference type="SAM" id="Phobius"/>
    </source>
</evidence>
<keyword evidence="1" id="KW-0812">Transmembrane</keyword>